<dbReference type="PROSITE" id="PS51201">
    <property type="entry name" value="RCK_N"/>
    <property type="match status" value="1"/>
</dbReference>
<dbReference type="SUPFAM" id="SSF51735">
    <property type="entry name" value="NAD(P)-binding Rossmann-fold domains"/>
    <property type="match status" value="1"/>
</dbReference>
<dbReference type="AlphaFoldDB" id="A0A7G9G0G8"/>
<dbReference type="Pfam" id="PF02254">
    <property type="entry name" value="TrkA_N"/>
    <property type="match status" value="1"/>
</dbReference>
<dbReference type="GO" id="GO:0006813">
    <property type="term" value="P:potassium ion transport"/>
    <property type="evidence" value="ECO:0007669"/>
    <property type="project" value="InterPro"/>
</dbReference>
<dbReference type="PANTHER" id="PTHR43833">
    <property type="entry name" value="POTASSIUM CHANNEL PROTEIN 2-RELATED-RELATED"/>
    <property type="match status" value="1"/>
</dbReference>
<dbReference type="PANTHER" id="PTHR43833:SF7">
    <property type="entry name" value="KTR SYSTEM POTASSIUM UPTAKE PROTEIN C"/>
    <property type="match status" value="1"/>
</dbReference>
<keyword evidence="4" id="KW-1185">Reference proteome</keyword>
<feature type="domain" description="RCK C-terminal" evidence="2">
    <location>
        <begin position="137"/>
        <end position="216"/>
    </location>
</feature>
<dbReference type="PROSITE" id="PS51202">
    <property type="entry name" value="RCK_C"/>
    <property type="match status" value="1"/>
</dbReference>
<reference evidence="3 4" key="1">
    <citation type="submission" date="2020-08" db="EMBL/GenBank/DDBJ databases">
        <authorList>
            <person name="Liu C."/>
            <person name="Sun Q."/>
        </authorList>
    </citation>
    <scope>NUCLEOTIDE SEQUENCE [LARGE SCALE GENOMIC DNA]</scope>
    <source>
        <strain evidence="3 4">NSJ-38</strain>
    </source>
</reference>
<proteinExistence type="predicted"/>
<dbReference type="KEGG" id="qdo:H9Q78_07275"/>
<evidence type="ECO:0000313" key="3">
    <source>
        <dbReference type="EMBL" id="QNM04300.1"/>
    </source>
</evidence>
<feature type="domain" description="RCK N-terminal" evidence="1">
    <location>
        <begin position="3"/>
        <end position="120"/>
    </location>
</feature>
<dbReference type="InterPro" id="IPR006037">
    <property type="entry name" value="RCK_C"/>
</dbReference>
<dbReference type="SUPFAM" id="SSF116726">
    <property type="entry name" value="TrkA C-terminal domain-like"/>
    <property type="match status" value="1"/>
</dbReference>
<protein>
    <submittedName>
        <fullName evidence="3">TrkA family potassium uptake protein</fullName>
    </submittedName>
</protein>
<dbReference type="Proteomes" id="UP000515823">
    <property type="component" value="Chromosome"/>
</dbReference>
<sequence length="216" mass="23446">MAKKEFAVFGLGEFGSSIAIALEENGCQVMAIDSNEARVQEISEFVTHAACANVADQAVVKSLGVQNMDGVIVGIGEDMESSIMATISAKECGVPYVLAKANSDIHATVLKKVGADQVIFPEKAMGIRLGRNLASGNFIDTIELSKKFSMVEIEVPQSWVGKTLRQLDLRNRGINIIARKGEMEDIVLIVDPDRILQGHETFIIIGSNKDLERELL</sequence>
<dbReference type="EMBL" id="CP060634">
    <property type="protein sequence ID" value="QNM04300.1"/>
    <property type="molecule type" value="Genomic_DNA"/>
</dbReference>
<accession>A0A7G9G0G8</accession>
<evidence type="ECO:0000259" key="1">
    <source>
        <dbReference type="PROSITE" id="PS51201"/>
    </source>
</evidence>
<organism evidence="3 4">
    <name type="scientific">Qiania dongpingensis</name>
    <dbReference type="NCBI Taxonomy" id="2763669"/>
    <lineage>
        <taxon>Bacteria</taxon>
        <taxon>Bacillati</taxon>
        <taxon>Bacillota</taxon>
        <taxon>Clostridia</taxon>
        <taxon>Lachnospirales</taxon>
        <taxon>Lachnospiraceae</taxon>
        <taxon>Qiania</taxon>
    </lineage>
</organism>
<dbReference type="InterPro" id="IPR036291">
    <property type="entry name" value="NAD(P)-bd_dom_sf"/>
</dbReference>
<dbReference type="Gene3D" id="3.40.50.720">
    <property type="entry name" value="NAD(P)-binding Rossmann-like Domain"/>
    <property type="match status" value="1"/>
</dbReference>
<dbReference type="InterPro" id="IPR050721">
    <property type="entry name" value="Trk_Ktr_HKT_K-transport"/>
</dbReference>
<dbReference type="GO" id="GO:0008324">
    <property type="term" value="F:monoatomic cation transmembrane transporter activity"/>
    <property type="evidence" value="ECO:0007669"/>
    <property type="project" value="InterPro"/>
</dbReference>
<evidence type="ECO:0000313" key="4">
    <source>
        <dbReference type="Proteomes" id="UP000515823"/>
    </source>
</evidence>
<evidence type="ECO:0000259" key="2">
    <source>
        <dbReference type="PROSITE" id="PS51202"/>
    </source>
</evidence>
<dbReference type="Gene3D" id="3.30.70.1450">
    <property type="entry name" value="Regulator of K+ conductance, C-terminal domain"/>
    <property type="match status" value="1"/>
</dbReference>
<dbReference type="InterPro" id="IPR036721">
    <property type="entry name" value="RCK_C_sf"/>
</dbReference>
<dbReference type="RefSeq" id="WP_147596236.1">
    <property type="nucleotide sequence ID" value="NZ_CP060634.1"/>
</dbReference>
<dbReference type="InterPro" id="IPR003148">
    <property type="entry name" value="RCK_N"/>
</dbReference>
<name>A0A7G9G0G8_9FIRM</name>
<dbReference type="Pfam" id="PF02080">
    <property type="entry name" value="TrkA_C"/>
    <property type="match status" value="1"/>
</dbReference>
<gene>
    <name evidence="3" type="ORF">H9Q78_07275</name>
</gene>